<evidence type="ECO:0000313" key="2">
    <source>
        <dbReference type="EMBL" id="KUM50750.1"/>
    </source>
</evidence>
<keyword evidence="1" id="KW-0732">Signal</keyword>
<dbReference type="EMBL" id="LKAM01000001">
    <property type="protein sequence ID" value="KUM50750.1"/>
    <property type="molecule type" value="Genomic_DNA"/>
</dbReference>
<protein>
    <recommendedName>
        <fullName evidence="3">NADH dehydrogenase subunit 1</fullName>
    </recommendedName>
</protein>
<geneLocation type="mitochondrion" evidence="2"/>
<organism evidence="2">
    <name type="scientific">Picea glauca</name>
    <name type="common">White spruce</name>
    <name type="synonym">Pinus glauca</name>
    <dbReference type="NCBI Taxonomy" id="3330"/>
    <lineage>
        <taxon>Eukaryota</taxon>
        <taxon>Viridiplantae</taxon>
        <taxon>Streptophyta</taxon>
        <taxon>Embryophyta</taxon>
        <taxon>Tracheophyta</taxon>
        <taxon>Spermatophyta</taxon>
        <taxon>Pinopsida</taxon>
        <taxon>Pinidae</taxon>
        <taxon>Conifers I</taxon>
        <taxon>Pinales</taxon>
        <taxon>Pinaceae</taxon>
        <taxon>Picea</taxon>
    </lineage>
</organism>
<sequence length="54" mass="5626">MNPRNLLCFCPLPMLWVLLLCALLLCAAAVGSAVSSTYVLLGLLPSCINCVSGS</sequence>
<evidence type="ECO:0008006" key="3">
    <source>
        <dbReference type="Google" id="ProtNLM"/>
    </source>
</evidence>
<comment type="caution">
    <text evidence="2">The sequence shown here is derived from an EMBL/GenBank/DDBJ whole genome shotgun (WGS) entry which is preliminary data.</text>
</comment>
<feature type="signal peptide" evidence="1">
    <location>
        <begin position="1"/>
        <end position="28"/>
    </location>
</feature>
<feature type="chain" id="PRO_5007152082" description="NADH dehydrogenase subunit 1" evidence="1">
    <location>
        <begin position="29"/>
        <end position="54"/>
    </location>
</feature>
<reference evidence="2" key="1">
    <citation type="journal article" date="2015" name="Genome Biol. Evol.">
        <title>Organellar Genomes of White Spruce (Picea glauca): Assembly and Annotation.</title>
        <authorList>
            <person name="Jackman S.D."/>
            <person name="Warren R.L."/>
            <person name="Gibb E.A."/>
            <person name="Vandervalk B.P."/>
            <person name="Mohamadi H."/>
            <person name="Chu J."/>
            <person name="Raymond A."/>
            <person name="Pleasance S."/>
            <person name="Coope R."/>
            <person name="Wildung M.R."/>
            <person name="Ritland C.E."/>
            <person name="Bousquet J."/>
            <person name="Jones S.J."/>
            <person name="Bohlmann J."/>
            <person name="Birol I."/>
        </authorList>
    </citation>
    <scope>NUCLEOTIDE SEQUENCE [LARGE SCALE GENOMIC DNA]</scope>
    <source>
        <tissue evidence="2">Flushing bud</tissue>
    </source>
</reference>
<gene>
    <name evidence="2" type="ORF">ABT39_MTgene594</name>
</gene>
<name>A0A117NIY8_PICGL</name>
<proteinExistence type="predicted"/>
<accession>A0A117NIY8</accession>
<keyword evidence="2" id="KW-0496">Mitochondrion</keyword>
<evidence type="ECO:0000256" key="1">
    <source>
        <dbReference type="SAM" id="SignalP"/>
    </source>
</evidence>
<dbReference type="AlphaFoldDB" id="A0A117NIY8"/>